<accession>A0A1X0R271</accession>
<dbReference type="EMBL" id="KV921931">
    <property type="protein sequence ID" value="ORE06038.1"/>
    <property type="molecule type" value="Genomic_DNA"/>
</dbReference>
<organism evidence="2">
    <name type="scientific">Rhizopus microsporus var. microsporus</name>
    <dbReference type="NCBI Taxonomy" id="86635"/>
    <lineage>
        <taxon>Eukaryota</taxon>
        <taxon>Fungi</taxon>
        <taxon>Fungi incertae sedis</taxon>
        <taxon>Mucoromycota</taxon>
        <taxon>Mucoromycotina</taxon>
        <taxon>Mucoromycetes</taxon>
        <taxon>Mucorales</taxon>
        <taxon>Mucorineae</taxon>
        <taxon>Rhizopodaceae</taxon>
        <taxon>Rhizopus</taxon>
    </lineage>
</organism>
<dbReference type="InterPro" id="IPR012808">
    <property type="entry name" value="CHP02453"/>
</dbReference>
<gene>
    <name evidence="2" type="ORF">BCV72DRAFT_129283</name>
</gene>
<dbReference type="PANTHER" id="PTHR36452">
    <property type="entry name" value="CHROMOSOME 12, WHOLE GENOME SHOTGUN SEQUENCE"/>
    <property type="match status" value="1"/>
</dbReference>
<dbReference type="VEuPathDB" id="FungiDB:BCV72DRAFT_129283"/>
<dbReference type="OrthoDB" id="2537769at2759"/>
<dbReference type="PANTHER" id="PTHR36452:SF1">
    <property type="entry name" value="DUF2461 DOMAIN-CONTAINING PROTEIN"/>
    <property type="match status" value="1"/>
</dbReference>
<dbReference type="Proteomes" id="UP000242414">
    <property type="component" value="Unassembled WGS sequence"/>
</dbReference>
<name>A0A1X0R271_RHIZD</name>
<feature type="region of interest" description="Disordered" evidence="1">
    <location>
        <begin position="1"/>
        <end position="47"/>
    </location>
</feature>
<dbReference type="AlphaFoldDB" id="A0A1X0R271"/>
<evidence type="ECO:0000256" key="1">
    <source>
        <dbReference type="SAM" id="MobiDB-lite"/>
    </source>
</evidence>
<dbReference type="Pfam" id="PF09365">
    <property type="entry name" value="DUF2461"/>
    <property type="match status" value="1"/>
</dbReference>
<protein>
    <submittedName>
        <fullName evidence="2">Uncharacterized protein</fullName>
    </submittedName>
</protein>
<evidence type="ECO:0000313" key="2">
    <source>
        <dbReference type="EMBL" id="ORE06038.1"/>
    </source>
</evidence>
<reference evidence="2" key="1">
    <citation type="journal article" date="2016" name="Proc. Natl. Acad. Sci. U.S.A.">
        <title>Lipid metabolic changes in an early divergent fungus govern the establishment of a mutualistic symbiosis with endobacteria.</title>
        <authorList>
            <person name="Lastovetsky O.A."/>
            <person name="Gaspar M.L."/>
            <person name="Mondo S.J."/>
            <person name="LaButti K.M."/>
            <person name="Sandor L."/>
            <person name="Grigoriev I.V."/>
            <person name="Henry S.A."/>
            <person name="Pawlowska T.E."/>
        </authorList>
    </citation>
    <scope>NUCLEOTIDE SEQUENCE [LARGE SCALE GENOMIC DNA]</scope>
    <source>
        <strain evidence="2">ATCC 52814</strain>
    </source>
</reference>
<proteinExistence type="predicted"/>
<sequence>MPAARKRKAVNYDQEASDSDFVEQDTSKRHKKSKRELTPDTDEADLQDSDHELISLHSFNPAKIKIPQPKGGPFADALSPDTLMFLAELAENNDRDFMRVKAKEWDKAKRDFIDFVGLLMKEIHQVDPSVRMENAVKAVYRQHRDLRFTNDKRPYKSNLSASFSRTGRKFLDAGYHLSVKPGNQTFFAAGLWQPNKNMLANLRSSIIRNASLLREALSTEAIKDVFDGATVTEILSDEDKLKIAPANVAKDHPEIDLLRYKSFVVVKNFTDQEVISEGFVEKVMDVAEALVPFVTVLNSWV</sequence>
<dbReference type="NCBIfam" id="TIGR02453">
    <property type="entry name" value="TIGR02453 family protein"/>
    <property type="match status" value="1"/>
</dbReference>